<evidence type="ECO:0000256" key="1">
    <source>
        <dbReference type="SAM" id="Phobius"/>
    </source>
</evidence>
<dbReference type="RefSeq" id="WP_086780520.1">
    <property type="nucleotide sequence ID" value="NZ_JAGIOO010000001.1"/>
</dbReference>
<reference evidence="2 3" key="1">
    <citation type="submission" date="2021-03" db="EMBL/GenBank/DDBJ databases">
        <title>Sequencing the genomes of 1000 actinobacteria strains.</title>
        <authorList>
            <person name="Klenk H.-P."/>
        </authorList>
    </citation>
    <scope>NUCLEOTIDE SEQUENCE [LARGE SCALE GENOMIC DNA]</scope>
    <source>
        <strain evidence="2 3">DSM 44580</strain>
    </source>
</reference>
<keyword evidence="1" id="KW-0812">Transmembrane</keyword>
<accession>A0ABS5AH26</accession>
<protein>
    <submittedName>
        <fullName evidence="2">Uncharacterized protein</fullName>
    </submittedName>
</protein>
<dbReference type="Proteomes" id="UP001519363">
    <property type="component" value="Unassembled WGS sequence"/>
</dbReference>
<sequence>MRGDVGARSAIATAHPDVRLVLDQFEHHNDDPCPVPSTGLTVDIGLDAEDGFGCLLAIGVLLVKLVTFSWLFRPRQPVRQRGDRNSAAASLRKKTARWSGRGCLLAIGPDWVRLFTADQDGPRVRWTGLSVGHTVRGGLLRLTFPDRSWAELPITPSQEGELRRNDELGA</sequence>
<comment type="caution">
    <text evidence="2">The sequence shown here is derived from an EMBL/GenBank/DDBJ whole genome shotgun (WGS) entry which is preliminary data.</text>
</comment>
<feature type="transmembrane region" description="Helical" evidence="1">
    <location>
        <begin position="50"/>
        <end position="72"/>
    </location>
</feature>
<proteinExistence type="predicted"/>
<evidence type="ECO:0000313" key="2">
    <source>
        <dbReference type="EMBL" id="MBP2475880.1"/>
    </source>
</evidence>
<keyword evidence="1" id="KW-0472">Membrane</keyword>
<dbReference type="EMBL" id="JAGIOO010000001">
    <property type="protein sequence ID" value="MBP2475880.1"/>
    <property type="molecule type" value="Genomic_DNA"/>
</dbReference>
<keyword evidence="1" id="KW-1133">Transmembrane helix</keyword>
<keyword evidence="3" id="KW-1185">Reference proteome</keyword>
<evidence type="ECO:0000313" key="3">
    <source>
        <dbReference type="Proteomes" id="UP001519363"/>
    </source>
</evidence>
<name>A0ABS5AH26_9PSEU</name>
<gene>
    <name evidence="2" type="ORF">JOF53_004752</name>
</gene>
<organism evidence="2 3">
    <name type="scientific">Crossiella equi</name>
    <dbReference type="NCBI Taxonomy" id="130796"/>
    <lineage>
        <taxon>Bacteria</taxon>
        <taxon>Bacillati</taxon>
        <taxon>Actinomycetota</taxon>
        <taxon>Actinomycetes</taxon>
        <taxon>Pseudonocardiales</taxon>
        <taxon>Pseudonocardiaceae</taxon>
        <taxon>Crossiella</taxon>
    </lineage>
</organism>